<feature type="transmembrane region" description="Helical" evidence="7">
    <location>
        <begin position="51"/>
        <end position="68"/>
    </location>
</feature>
<comment type="similarity">
    <text evidence="2">Belongs to the acyltransferase 3 family.</text>
</comment>
<evidence type="ECO:0000313" key="9">
    <source>
        <dbReference type="EMBL" id="RJG42099.1"/>
    </source>
</evidence>
<keyword evidence="5 7" id="KW-1133">Transmembrane helix</keyword>
<feature type="transmembrane region" description="Helical" evidence="7">
    <location>
        <begin position="150"/>
        <end position="167"/>
    </location>
</feature>
<dbReference type="RefSeq" id="WP_119911607.1">
    <property type="nucleotide sequence ID" value="NZ_QZCH01000021.1"/>
</dbReference>
<feature type="transmembrane region" description="Helical" evidence="7">
    <location>
        <begin position="88"/>
        <end position="105"/>
    </location>
</feature>
<evidence type="ECO:0000256" key="6">
    <source>
        <dbReference type="ARBA" id="ARBA00023136"/>
    </source>
</evidence>
<proteinExistence type="inferred from homology"/>
<keyword evidence="9" id="KW-0808">Transferase</keyword>
<feature type="transmembrane region" description="Helical" evidence="7">
    <location>
        <begin position="204"/>
        <end position="222"/>
    </location>
</feature>
<evidence type="ECO:0000256" key="4">
    <source>
        <dbReference type="ARBA" id="ARBA00022692"/>
    </source>
</evidence>
<dbReference type="AlphaFoldDB" id="A0A418YCB5"/>
<keyword evidence="6 7" id="KW-0472">Membrane</keyword>
<reference evidence="9 10" key="1">
    <citation type="submission" date="2018-09" db="EMBL/GenBank/DDBJ databases">
        <authorList>
            <person name="Wang F."/>
        </authorList>
    </citation>
    <scope>NUCLEOTIDE SEQUENCE [LARGE SCALE GENOMIC DNA]</scope>
    <source>
        <strain evidence="9 10">PLHSC7-2</strain>
    </source>
</reference>
<feature type="transmembrane region" description="Helical" evidence="7">
    <location>
        <begin position="228"/>
        <end position="244"/>
    </location>
</feature>
<dbReference type="Pfam" id="PF01757">
    <property type="entry name" value="Acyl_transf_3"/>
    <property type="match status" value="1"/>
</dbReference>
<accession>A0A418YCB5</accession>
<comment type="caution">
    <text evidence="9">The sequence shown here is derived from an EMBL/GenBank/DDBJ whole genome shotgun (WGS) entry which is preliminary data.</text>
</comment>
<dbReference type="GO" id="GO:0009246">
    <property type="term" value="P:enterobacterial common antigen biosynthetic process"/>
    <property type="evidence" value="ECO:0007669"/>
    <property type="project" value="TreeGrafter"/>
</dbReference>
<dbReference type="OrthoDB" id="8678265at2"/>
<feature type="transmembrane region" description="Helical" evidence="7">
    <location>
        <begin position="12"/>
        <end position="31"/>
    </location>
</feature>
<dbReference type="PANTHER" id="PTHR40074:SF2">
    <property type="entry name" value="O-ACETYLTRANSFERASE WECH"/>
    <property type="match status" value="1"/>
</dbReference>
<evidence type="ECO:0000256" key="7">
    <source>
        <dbReference type="SAM" id="Phobius"/>
    </source>
</evidence>
<keyword evidence="9" id="KW-0012">Acyltransferase</keyword>
<dbReference type="Proteomes" id="UP000283255">
    <property type="component" value="Unassembled WGS sequence"/>
</dbReference>
<dbReference type="EMBL" id="QZCH01000021">
    <property type="protein sequence ID" value="RJG42099.1"/>
    <property type="molecule type" value="Genomic_DNA"/>
</dbReference>
<dbReference type="InterPro" id="IPR002656">
    <property type="entry name" value="Acyl_transf_3_dom"/>
</dbReference>
<feature type="transmembrane region" description="Helical" evidence="7">
    <location>
        <begin position="173"/>
        <end position="192"/>
    </location>
</feature>
<dbReference type="PANTHER" id="PTHR40074">
    <property type="entry name" value="O-ACETYLTRANSFERASE WECH"/>
    <property type="match status" value="1"/>
</dbReference>
<comment type="subcellular location">
    <subcellularLocation>
        <location evidence="1">Cell membrane</location>
        <topology evidence="1">Multi-pass membrane protein</topology>
    </subcellularLocation>
</comment>
<name>A0A418YCB5_9GAMM</name>
<keyword evidence="10" id="KW-1185">Reference proteome</keyword>
<dbReference type="GO" id="GO:0016413">
    <property type="term" value="F:O-acetyltransferase activity"/>
    <property type="evidence" value="ECO:0007669"/>
    <property type="project" value="TreeGrafter"/>
</dbReference>
<evidence type="ECO:0000256" key="2">
    <source>
        <dbReference type="ARBA" id="ARBA00007400"/>
    </source>
</evidence>
<reference evidence="9 10" key="2">
    <citation type="submission" date="2019-01" db="EMBL/GenBank/DDBJ databases">
        <title>Motilimonas pumilus sp. nov., isolated from the gut of sea cucumber (Apostichopus japonicus).</title>
        <authorList>
            <person name="Wang F.-Q."/>
            <person name="Ren L.-H."/>
            <person name="Lin Y.-W."/>
            <person name="Sun G.-H."/>
            <person name="Du Z.-J."/>
            <person name="Zhao J.-X."/>
            <person name="Liu X.-J."/>
            <person name="Liu L.-J."/>
        </authorList>
    </citation>
    <scope>NUCLEOTIDE SEQUENCE [LARGE SCALE GENOMIC DNA]</scope>
    <source>
        <strain evidence="9 10">PLHSC7-2</strain>
    </source>
</reference>
<keyword evidence="4 7" id="KW-0812">Transmembrane</keyword>
<evidence type="ECO:0000256" key="1">
    <source>
        <dbReference type="ARBA" id="ARBA00004651"/>
    </source>
</evidence>
<feature type="transmembrane region" description="Helical" evidence="7">
    <location>
        <begin position="286"/>
        <end position="304"/>
    </location>
</feature>
<evidence type="ECO:0000313" key="10">
    <source>
        <dbReference type="Proteomes" id="UP000283255"/>
    </source>
</evidence>
<protein>
    <submittedName>
        <fullName evidence="9">Acyltransferase</fullName>
    </submittedName>
</protein>
<evidence type="ECO:0000256" key="5">
    <source>
        <dbReference type="ARBA" id="ARBA00022989"/>
    </source>
</evidence>
<evidence type="ECO:0000259" key="8">
    <source>
        <dbReference type="Pfam" id="PF01757"/>
    </source>
</evidence>
<evidence type="ECO:0000256" key="3">
    <source>
        <dbReference type="ARBA" id="ARBA00022475"/>
    </source>
</evidence>
<organism evidence="9 10">
    <name type="scientific">Motilimonas pumila</name>
    <dbReference type="NCBI Taxonomy" id="2303987"/>
    <lineage>
        <taxon>Bacteria</taxon>
        <taxon>Pseudomonadati</taxon>
        <taxon>Pseudomonadota</taxon>
        <taxon>Gammaproteobacteria</taxon>
        <taxon>Alteromonadales</taxon>
        <taxon>Alteromonadales genera incertae sedis</taxon>
        <taxon>Motilimonas</taxon>
    </lineage>
</organism>
<keyword evidence="3" id="KW-1003">Cell membrane</keyword>
<sequence length="337" mass="38353">MKATPLKPRDFSVDTLRGLACILLILCHVVGVNALNGLKIEEGFWRQATDFLAYMRMPLFTFLSGYIYASRPFNGHWQRFIGGKMTRLLVPMLVVGTTYAITHSISSNVDYNWLYLHICPVNLYWFVESLFLIFMALIVMEALKLLDKPAGFTVCFLIFSALYAIDFEFSSNFFSINGAIYLMPFFLAGLACYRFKLELPKASFIVLALTSAYALMGILDLVSKVDNRSVIGLLIGTLSCYGLLKLQWHNRFLSYIGHYSYSIYLFHIFFIVFARKVLEKMPIDNLAMAIIIGSVLGILGPILVEKLVSKNRFSHLLCLGVWKKRHVKEYLTHPAKA</sequence>
<feature type="transmembrane region" description="Helical" evidence="7">
    <location>
        <begin position="256"/>
        <end position="274"/>
    </location>
</feature>
<feature type="domain" description="Acyltransferase 3" evidence="8">
    <location>
        <begin position="12"/>
        <end position="304"/>
    </location>
</feature>
<gene>
    <name evidence="9" type="ORF">D1Z90_15045</name>
</gene>
<feature type="transmembrane region" description="Helical" evidence="7">
    <location>
        <begin position="125"/>
        <end position="143"/>
    </location>
</feature>
<dbReference type="GO" id="GO:0005886">
    <property type="term" value="C:plasma membrane"/>
    <property type="evidence" value="ECO:0007669"/>
    <property type="project" value="UniProtKB-SubCell"/>
</dbReference>